<evidence type="ECO:0000313" key="2">
    <source>
        <dbReference type="EMBL" id="KAI1700255.1"/>
    </source>
</evidence>
<organism evidence="2 3">
    <name type="scientific">Ditylenchus destructor</name>
    <dbReference type="NCBI Taxonomy" id="166010"/>
    <lineage>
        <taxon>Eukaryota</taxon>
        <taxon>Metazoa</taxon>
        <taxon>Ecdysozoa</taxon>
        <taxon>Nematoda</taxon>
        <taxon>Chromadorea</taxon>
        <taxon>Rhabditida</taxon>
        <taxon>Tylenchina</taxon>
        <taxon>Tylenchomorpha</taxon>
        <taxon>Sphaerularioidea</taxon>
        <taxon>Anguinidae</taxon>
        <taxon>Anguininae</taxon>
        <taxon>Ditylenchus</taxon>
    </lineage>
</organism>
<evidence type="ECO:0000256" key="1">
    <source>
        <dbReference type="SAM" id="Phobius"/>
    </source>
</evidence>
<keyword evidence="3" id="KW-1185">Reference proteome</keyword>
<name>A0AAD4QZL2_9BILA</name>
<evidence type="ECO:0000313" key="3">
    <source>
        <dbReference type="Proteomes" id="UP001201812"/>
    </source>
</evidence>
<feature type="transmembrane region" description="Helical" evidence="1">
    <location>
        <begin position="139"/>
        <end position="160"/>
    </location>
</feature>
<gene>
    <name evidence="2" type="ORF">DdX_16823</name>
</gene>
<comment type="caution">
    <text evidence="2">The sequence shown here is derived from an EMBL/GenBank/DDBJ whole genome shotgun (WGS) entry which is preliminary data.</text>
</comment>
<feature type="transmembrane region" description="Helical" evidence="1">
    <location>
        <begin position="228"/>
        <end position="247"/>
    </location>
</feature>
<sequence length="315" mass="35977">MTDVAIFHDRPYLSVLNFTEALLAVIFQIISVTVMSSLLYCAATNAFQIRQFLSGALIIYMGTHLVFSIPAFPYFIYTICNWRPVKNVEDLYDANTLYVLGMHQLNYLTVAPIPLLFLTLDRLFALKIPVKYKIWLSRWVRYMSIISIAAVFVASTVAILTELPLRLDIVQECVVFSCIMIKSREYPQYLFRLIVESVNLLAASYLLLSMRTMSKFKTNDLIIRQTLILDICLNIIPTFFWSIFYAIAGETPGNYYGQYPIMLGALDATCCSILYLITIWRKVRSPSKKKVNNFVTATSSTHRISSNPLTVTARN</sequence>
<feature type="transmembrane region" description="Helical" evidence="1">
    <location>
        <begin position="97"/>
        <end position="118"/>
    </location>
</feature>
<proteinExistence type="predicted"/>
<feature type="transmembrane region" description="Helical" evidence="1">
    <location>
        <begin position="55"/>
        <end position="77"/>
    </location>
</feature>
<keyword evidence="1" id="KW-1133">Transmembrane helix</keyword>
<feature type="transmembrane region" description="Helical" evidence="1">
    <location>
        <begin position="189"/>
        <end position="208"/>
    </location>
</feature>
<reference evidence="2" key="1">
    <citation type="submission" date="2022-01" db="EMBL/GenBank/DDBJ databases">
        <title>Genome Sequence Resource for Two Populations of Ditylenchus destructor, the Migratory Endoparasitic Phytonematode.</title>
        <authorList>
            <person name="Zhang H."/>
            <person name="Lin R."/>
            <person name="Xie B."/>
        </authorList>
    </citation>
    <scope>NUCLEOTIDE SEQUENCE</scope>
    <source>
        <strain evidence="2">BazhouSP</strain>
    </source>
</reference>
<dbReference type="AlphaFoldDB" id="A0AAD4QZL2"/>
<dbReference type="EMBL" id="JAKKPZ010000151">
    <property type="protein sequence ID" value="KAI1700255.1"/>
    <property type="molecule type" value="Genomic_DNA"/>
</dbReference>
<accession>A0AAD4QZL2</accession>
<feature type="transmembrane region" description="Helical" evidence="1">
    <location>
        <begin position="259"/>
        <end position="280"/>
    </location>
</feature>
<keyword evidence="1" id="KW-0472">Membrane</keyword>
<protein>
    <submittedName>
        <fullName evidence="2">Uncharacterized protein</fullName>
    </submittedName>
</protein>
<dbReference type="Proteomes" id="UP001201812">
    <property type="component" value="Unassembled WGS sequence"/>
</dbReference>
<feature type="transmembrane region" description="Helical" evidence="1">
    <location>
        <begin position="21"/>
        <end position="43"/>
    </location>
</feature>
<keyword evidence="1" id="KW-0812">Transmembrane</keyword>